<dbReference type="STRING" id="1056495.Calag_0822"/>
<dbReference type="GO" id="GO:0005829">
    <property type="term" value="C:cytosol"/>
    <property type="evidence" value="ECO:0007669"/>
    <property type="project" value="TreeGrafter"/>
</dbReference>
<evidence type="ECO:0000256" key="1">
    <source>
        <dbReference type="ARBA" id="ARBA00010456"/>
    </source>
</evidence>
<protein>
    <submittedName>
        <fullName evidence="5">Uridine phosphorylase</fullName>
    </submittedName>
</protein>
<dbReference type="PANTHER" id="PTHR43691:SF11">
    <property type="entry name" value="FI09636P-RELATED"/>
    <property type="match status" value="1"/>
</dbReference>
<dbReference type="EMBL" id="CP003378">
    <property type="protein sequence ID" value="AFZ70563.1"/>
    <property type="molecule type" value="Genomic_DNA"/>
</dbReference>
<feature type="domain" description="Nucleoside phosphorylase" evidence="4">
    <location>
        <begin position="15"/>
        <end position="223"/>
    </location>
</feature>
<name>L0A9I9_CALLD</name>
<dbReference type="GO" id="GO:0016763">
    <property type="term" value="F:pentosyltransferase activity"/>
    <property type="evidence" value="ECO:0007669"/>
    <property type="project" value="InterPro"/>
</dbReference>
<sequence>MKKVYHLDADEVPNRVIIMGDPQRVINLSLLLENPVEISKSRNLFIYKGYYNNKEVALASHGIGGPSAAIVIEELIKLGANVLIRLGTVGSLKKEIDVGDVIIPTGASYWHGGAGLGMYFNNICPPTNPSYDLVYDLIKEINNNQIRYHVGSIFSSDSFYAEKDYIDILIKLNFIGIEMECATLFAISNLRGVKSACSLVTSNNLIKGTKGDYNDVVKRIAKIILNVITSN</sequence>
<organism evidence="5 6">
    <name type="scientific">Caldisphaera lagunensis (strain DSM 15908 / JCM 11604 / ANMR 0165 / IC-154)</name>
    <dbReference type="NCBI Taxonomy" id="1056495"/>
    <lineage>
        <taxon>Archaea</taxon>
        <taxon>Thermoproteota</taxon>
        <taxon>Thermoprotei</taxon>
        <taxon>Acidilobales</taxon>
        <taxon>Caldisphaeraceae</taxon>
        <taxon>Caldisphaera</taxon>
    </lineage>
</organism>
<gene>
    <name evidence="5" type="ordered locus">Calag_0822</name>
</gene>
<dbReference type="InterPro" id="IPR018016">
    <property type="entry name" value="Nucleoside_phosphorylase_CS"/>
</dbReference>
<dbReference type="eggNOG" id="arCOG01324">
    <property type="taxonomic scope" value="Archaea"/>
</dbReference>
<dbReference type="Proteomes" id="UP000010469">
    <property type="component" value="Chromosome"/>
</dbReference>
<evidence type="ECO:0000313" key="6">
    <source>
        <dbReference type="Proteomes" id="UP000010469"/>
    </source>
</evidence>
<dbReference type="InterPro" id="IPR000845">
    <property type="entry name" value="Nucleoside_phosphorylase_d"/>
</dbReference>
<dbReference type="FunCoup" id="L0A9I9">
    <property type="interactions" value="20"/>
</dbReference>
<dbReference type="AlphaFoldDB" id="L0A9I9"/>
<dbReference type="GeneID" id="14212082"/>
<keyword evidence="2" id="KW-0328">Glycosyltransferase</keyword>
<evidence type="ECO:0000256" key="3">
    <source>
        <dbReference type="ARBA" id="ARBA00022679"/>
    </source>
</evidence>
<dbReference type="InterPro" id="IPR035994">
    <property type="entry name" value="Nucleoside_phosphorylase_sf"/>
</dbReference>
<dbReference type="OrthoDB" id="372263at2157"/>
<dbReference type="Pfam" id="PF01048">
    <property type="entry name" value="PNP_UDP_1"/>
    <property type="match status" value="1"/>
</dbReference>
<dbReference type="InParanoid" id="L0A9I9"/>
<comment type="similarity">
    <text evidence="1">Belongs to the PNP/UDP phosphorylase family.</text>
</comment>
<keyword evidence="3" id="KW-0808">Transferase</keyword>
<proteinExistence type="inferred from homology"/>
<dbReference type="KEGG" id="clg:Calag_0822"/>
<reference evidence="6" key="1">
    <citation type="submission" date="2012-03" db="EMBL/GenBank/DDBJ databases">
        <title>Complete genome of Caldisphaera lagunensis DSM 15908.</title>
        <authorList>
            <person name="Lucas S."/>
            <person name="Copeland A."/>
            <person name="Lapidus A."/>
            <person name="Glavina del Rio T."/>
            <person name="Dalin E."/>
            <person name="Tice H."/>
            <person name="Bruce D."/>
            <person name="Goodwin L."/>
            <person name="Pitluck S."/>
            <person name="Peters L."/>
            <person name="Mikhailova N."/>
            <person name="Teshima H."/>
            <person name="Kyrpides N."/>
            <person name="Mavromatis K."/>
            <person name="Ivanova N."/>
            <person name="Brettin T."/>
            <person name="Detter J.C."/>
            <person name="Han C."/>
            <person name="Larimer F."/>
            <person name="Land M."/>
            <person name="Hauser L."/>
            <person name="Markowitz V."/>
            <person name="Cheng J.-F."/>
            <person name="Hugenholtz P."/>
            <person name="Woyke T."/>
            <person name="Wu D."/>
            <person name="Spring S."/>
            <person name="Schroeder M."/>
            <person name="Brambilla E."/>
            <person name="Klenk H.-P."/>
            <person name="Eisen J.A."/>
        </authorList>
    </citation>
    <scope>NUCLEOTIDE SEQUENCE [LARGE SCALE GENOMIC DNA]</scope>
    <source>
        <strain evidence="6">DSM 15908 / JCM 11604 / IC-154</strain>
    </source>
</reference>
<accession>L0A9I9</accession>
<evidence type="ECO:0000256" key="2">
    <source>
        <dbReference type="ARBA" id="ARBA00022676"/>
    </source>
</evidence>
<dbReference type="CDD" id="cd17764">
    <property type="entry name" value="MTAP_SsMTAPI_like"/>
    <property type="match status" value="1"/>
</dbReference>
<dbReference type="SUPFAM" id="SSF53167">
    <property type="entry name" value="Purine and uridine phosphorylases"/>
    <property type="match status" value="1"/>
</dbReference>
<dbReference type="RefSeq" id="WP_015232460.1">
    <property type="nucleotide sequence ID" value="NC_019791.1"/>
</dbReference>
<dbReference type="PROSITE" id="PS01232">
    <property type="entry name" value="PNP_UDP_1"/>
    <property type="match status" value="1"/>
</dbReference>
<keyword evidence="6" id="KW-1185">Reference proteome</keyword>
<evidence type="ECO:0000259" key="4">
    <source>
        <dbReference type="Pfam" id="PF01048"/>
    </source>
</evidence>
<dbReference type="PANTHER" id="PTHR43691">
    <property type="entry name" value="URIDINE PHOSPHORYLASE"/>
    <property type="match status" value="1"/>
</dbReference>
<dbReference type="HOGENOM" id="CLU_068457_0_1_2"/>
<dbReference type="Gene3D" id="3.40.50.1580">
    <property type="entry name" value="Nucleoside phosphorylase domain"/>
    <property type="match status" value="1"/>
</dbReference>
<evidence type="ECO:0000313" key="5">
    <source>
        <dbReference type="EMBL" id="AFZ70563.1"/>
    </source>
</evidence>
<dbReference type="GO" id="GO:0009164">
    <property type="term" value="P:nucleoside catabolic process"/>
    <property type="evidence" value="ECO:0007669"/>
    <property type="project" value="UniProtKB-ARBA"/>
</dbReference>